<evidence type="ECO:0000313" key="1">
    <source>
        <dbReference type="EMBL" id="MFC4620665.1"/>
    </source>
</evidence>
<dbReference type="EMBL" id="JBHSEW010000001">
    <property type="protein sequence ID" value="MFC4620665.1"/>
    <property type="molecule type" value="Genomic_DNA"/>
</dbReference>
<dbReference type="Proteomes" id="UP001595967">
    <property type="component" value="Unassembled WGS sequence"/>
</dbReference>
<organism evidence="1 2">
    <name type="scientific">Comamonas nitrativorans</name>
    <dbReference type="NCBI Taxonomy" id="108437"/>
    <lineage>
        <taxon>Bacteria</taxon>
        <taxon>Pseudomonadati</taxon>
        <taxon>Pseudomonadota</taxon>
        <taxon>Betaproteobacteria</taxon>
        <taxon>Burkholderiales</taxon>
        <taxon>Comamonadaceae</taxon>
        <taxon>Comamonas</taxon>
    </lineage>
</organism>
<evidence type="ECO:0000313" key="2">
    <source>
        <dbReference type="Proteomes" id="UP001595967"/>
    </source>
</evidence>
<comment type="caution">
    <text evidence="1">The sequence shown here is derived from an EMBL/GenBank/DDBJ whole genome shotgun (WGS) entry which is preliminary data.</text>
</comment>
<keyword evidence="2" id="KW-1185">Reference proteome</keyword>
<proteinExistence type="predicted"/>
<protein>
    <submittedName>
        <fullName evidence="1">Uncharacterized protein</fullName>
    </submittedName>
</protein>
<dbReference type="RefSeq" id="WP_377722949.1">
    <property type="nucleotide sequence ID" value="NZ_JBHSEW010000001.1"/>
</dbReference>
<accession>A0ABV9GVD0</accession>
<gene>
    <name evidence="1" type="ORF">ACFO3A_00345</name>
</gene>
<reference evidence="2" key="1">
    <citation type="journal article" date="2019" name="Int. J. Syst. Evol. Microbiol.">
        <title>The Global Catalogue of Microorganisms (GCM) 10K type strain sequencing project: providing services to taxonomists for standard genome sequencing and annotation.</title>
        <authorList>
            <consortium name="The Broad Institute Genomics Platform"/>
            <consortium name="The Broad Institute Genome Sequencing Center for Infectious Disease"/>
            <person name="Wu L."/>
            <person name="Ma J."/>
        </authorList>
    </citation>
    <scope>NUCLEOTIDE SEQUENCE [LARGE SCALE GENOMIC DNA]</scope>
    <source>
        <strain evidence="2">JCM 11650</strain>
    </source>
</reference>
<sequence length="121" mass="13078">MPLYYLEFDFSEDEAGNACWDALASVAPLHWDALLAEAHSVLAWCAAQGEPGDLDAGFCWDFDLQAMLEEAQSTTPIALAWTPAGWHCSTALPDTGRRCLSLTISGAGAFAHAFGQCWHTD</sequence>
<name>A0ABV9GVD0_9BURK</name>